<keyword evidence="3" id="KW-1185">Reference proteome</keyword>
<dbReference type="PANTHER" id="PTHR33303:SF2">
    <property type="entry name" value="COA-BINDING DOMAIN-CONTAINING PROTEIN"/>
    <property type="match status" value="1"/>
</dbReference>
<dbReference type="InterPro" id="IPR036291">
    <property type="entry name" value="NAD(P)-bd_dom_sf"/>
</dbReference>
<evidence type="ECO:0000313" key="2">
    <source>
        <dbReference type="EMBL" id="SDK59299.1"/>
    </source>
</evidence>
<accession>A0A1G9D5U8</accession>
<sequence length="131" mass="15114">MDTIEKNKKEMLHRKVWAVVGATPDTEKFGYKIYKKLKAHGYTVYGINPKYEEIEGDKIYQSLKDLPQNLECVNMVVGPKVSKLILDEIKDLGIDYVWFQPGTFDEETIDKAEDFNLNIVYYDCVLVALGE</sequence>
<dbReference type="SUPFAM" id="SSF51735">
    <property type="entry name" value="NAD(P)-binding Rossmann-fold domains"/>
    <property type="match status" value="1"/>
</dbReference>
<dbReference type="RefSeq" id="WP_090553234.1">
    <property type="nucleotide sequence ID" value="NZ_FNFP01000002.1"/>
</dbReference>
<dbReference type="EMBL" id="FNFP01000002">
    <property type="protein sequence ID" value="SDK59299.1"/>
    <property type="molecule type" value="Genomic_DNA"/>
</dbReference>
<dbReference type="Gene3D" id="3.40.50.720">
    <property type="entry name" value="NAD(P)-binding Rossmann-like Domain"/>
    <property type="match status" value="1"/>
</dbReference>
<dbReference type="OrthoDB" id="9804695at2"/>
<reference evidence="2 3" key="1">
    <citation type="submission" date="2016-10" db="EMBL/GenBank/DDBJ databases">
        <authorList>
            <person name="de Groot N.N."/>
        </authorList>
    </citation>
    <scope>NUCLEOTIDE SEQUENCE [LARGE SCALE GENOMIC DNA]</scope>
    <source>
        <strain evidence="2 3">DSM 18346</strain>
    </source>
</reference>
<dbReference type="Proteomes" id="UP000198718">
    <property type="component" value="Unassembled WGS sequence"/>
</dbReference>
<organism evidence="2 3">
    <name type="scientific">Natronincola ferrireducens</name>
    <dbReference type="NCBI Taxonomy" id="393762"/>
    <lineage>
        <taxon>Bacteria</taxon>
        <taxon>Bacillati</taxon>
        <taxon>Bacillota</taxon>
        <taxon>Clostridia</taxon>
        <taxon>Peptostreptococcales</taxon>
        <taxon>Natronincolaceae</taxon>
        <taxon>Natronincola</taxon>
    </lineage>
</organism>
<feature type="domain" description="CoA-binding" evidence="1">
    <location>
        <begin position="11"/>
        <end position="103"/>
    </location>
</feature>
<name>A0A1G9D5U8_9FIRM</name>
<gene>
    <name evidence="2" type="ORF">SAMN05660472_01654</name>
</gene>
<evidence type="ECO:0000259" key="1">
    <source>
        <dbReference type="SMART" id="SM00881"/>
    </source>
</evidence>
<dbReference type="STRING" id="393762.SAMN05660472_01654"/>
<evidence type="ECO:0000313" key="3">
    <source>
        <dbReference type="Proteomes" id="UP000198718"/>
    </source>
</evidence>
<proteinExistence type="predicted"/>
<dbReference type="Pfam" id="PF13380">
    <property type="entry name" value="CoA_binding_2"/>
    <property type="match status" value="1"/>
</dbReference>
<dbReference type="AlphaFoldDB" id="A0A1G9D5U8"/>
<protein>
    <recommendedName>
        <fullName evidence="1">CoA-binding domain-containing protein</fullName>
    </recommendedName>
</protein>
<dbReference type="SMART" id="SM00881">
    <property type="entry name" value="CoA_binding"/>
    <property type="match status" value="1"/>
</dbReference>
<dbReference type="PANTHER" id="PTHR33303">
    <property type="entry name" value="CYTOPLASMIC PROTEIN-RELATED"/>
    <property type="match status" value="1"/>
</dbReference>
<dbReference type="InterPro" id="IPR003781">
    <property type="entry name" value="CoA-bd"/>
</dbReference>